<organism evidence="1 2">
    <name type="scientific">Dothistroma septosporum (strain NZE10 / CBS 128990)</name>
    <name type="common">Red band needle blight fungus</name>
    <name type="synonym">Mycosphaerella pini</name>
    <dbReference type="NCBI Taxonomy" id="675120"/>
    <lineage>
        <taxon>Eukaryota</taxon>
        <taxon>Fungi</taxon>
        <taxon>Dikarya</taxon>
        <taxon>Ascomycota</taxon>
        <taxon>Pezizomycotina</taxon>
        <taxon>Dothideomycetes</taxon>
        <taxon>Dothideomycetidae</taxon>
        <taxon>Mycosphaerellales</taxon>
        <taxon>Mycosphaerellaceae</taxon>
        <taxon>Dothistroma</taxon>
    </lineage>
</organism>
<reference evidence="1 2" key="2">
    <citation type="journal article" date="2012" name="PLoS Pathog.">
        <title>Diverse lifestyles and strategies of plant pathogenesis encoded in the genomes of eighteen Dothideomycetes fungi.</title>
        <authorList>
            <person name="Ohm R.A."/>
            <person name="Feau N."/>
            <person name="Henrissat B."/>
            <person name="Schoch C.L."/>
            <person name="Horwitz B.A."/>
            <person name="Barry K.W."/>
            <person name="Condon B.J."/>
            <person name="Copeland A.C."/>
            <person name="Dhillon B."/>
            <person name="Glaser F."/>
            <person name="Hesse C.N."/>
            <person name="Kosti I."/>
            <person name="LaButti K."/>
            <person name="Lindquist E.A."/>
            <person name="Lucas S."/>
            <person name="Salamov A.A."/>
            <person name="Bradshaw R.E."/>
            <person name="Ciuffetti L."/>
            <person name="Hamelin R.C."/>
            <person name="Kema G.H.J."/>
            <person name="Lawrence C."/>
            <person name="Scott J.A."/>
            <person name="Spatafora J.W."/>
            <person name="Turgeon B.G."/>
            <person name="de Wit P.J.G.M."/>
            <person name="Zhong S."/>
            <person name="Goodwin S.B."/>
            <person name="Grigoriev I.V."/>
        </authorList>
    </citation>
    <scope>NUCLEOTIDE SEQUENCE [LARGE SCALE GENOMIC DNA]</scope>
    <source>
        <strain evidence="2">NZE10 / CBS 128990</strain>
    </source>
</reference>
<protein>
    <submittedName>
        <fullName evidence="1">Uncharacterized protein</fullName>
    </submittedName>
</protein>
<reference evidence="2" key="1">
    <citation type="journal article" date="2012" name="PLoS Genet.">
        <title>The genomes of the fungal plant pathogens Cladosporium fulvum and Dothistroma septosporum reveal adaptation to different hosts and lifestyles but also signatures of common ancestry.</title>
        <authorList>
            <person name="de Wit P.J.G.M."/>
            <person name="van der Burgt A."/>
            <person name="Oekmen B."/>
            <person name="Stergiopoulos I."/>
            <person name="Abd-Elsalam K.A."/>
            <person name="Aerts A.L."/>
            <person name="Bahkali A.H."/>
            <person name="Beenen H.G."/>
            <person name="Chettri P."/>
            <person name="Cox M.P."/>
            <person name="Datema E."/>
            <person name="de Vries R.P."/>
            <person name="Dhillon B."/>
            <person name="Ganley A.R."/>
            <person name="Griffiths S.A."/>
            <person name="Guo Y."/>
            <person name="Hamelin R.C."/>
            <person name="Henrissat B."/>
            <person name="Kabir M.S."/>
            <person name="Jashni M.K."/>
            <person name="Kema G."/>
            <person name="Klaubauf S."/>
            <person name="Lapidus A."/>
            <person name="Levasseur A."/>
            <person name="Lindquist E."/>
            <person name="Mehrabi R."/>
            <person name="Ohm R.A."/>
            <person name="Owen T.J."/>
            <person name="Salamov A."/>
            <person name="Schwelm A."/>
            <person name="Schijlen E."/>
            <person name="Sun H."/>
            <person name="van den Burg H.A."/>
            <person name="van Ham R.C.H.J."/>
            <person name="Zhang S."/>
            <person name="Goodwin S.B."/>
            <person name="Grigoriev I.V."/>
            <person name="Collemare J."/>
            <person name="Bradshaw R.E."/>
        </authorList>
    </citation>
    <scope>NUCLEOTIDE SEQUENCE [LARGE SCALE GENOMIC DNA]</scope>
    <source>
        <strain evidence="2">NZE10 / CBS 128990</strain>
    </source>
</reference>
<proteinExistence type="predicted"/>
<dbReference type="Proteomes" id="UP000016933">
    <property type="component" value="Unassembled WGS sequence"/>
</dbReference>
<keyword evidence="2" id="KW-1185">Reference proteome</keyword>
<dbReference type="EMBL" id="KB446543">
    <property type="protein sequence ID" value="EME40726.1"/>
    <property type="molecule type" value="Genomic_DNA"/>
</dbReference>
<name>N1PHG5_DOTSN</name>
<accession>N1PHG5</accession>
<dbReference type="AlphaFoldDB" id="N1PHG5"/>
<gene>
    <name evidence="1" type="ORF">DOTSEDRAFT_74312</name>
</gene>
<evidence type="ECO:0000313" key="2">
    <source>
        <dbReference type="Proteomes" id="UP000016933"/>
    </source>
</evidence>
<evidence type="ECO:0000313" key="1">
    <source>
        <dbReference type="EMBL" id="EME40726.1"/>
    </source>
</evidence>
<sequence length="90" mass="10208">MRRHFGWGAEFFRGPLDSLVCRDYASTQSAANEAEGQADVKFYNTCYICIRVTSHLGHGVRHATVRWTRDSMRLTLMGPREGASMILSRV</sequence>
<dbReference type="HOGENOM" id="CLU_2440831_0_0_1"/>